<reference evidence="2" key="1">
    <citation type="submission" date="2019-02" db="EMBL/GenBank/DDBJ databases">
        <authorList>
            <person name="Gruber-Vodicka R. H."/>
            <person name="Seah K. B. B."/>
        </authorList>
    </citation>
    <scope>NUCLEOTIDE SEQUENCE</scope>
    <source>
        <strain evidence="2">BECK_DK161</strain>
        <strain evidence="3">BECK_DK47</strain>
    </source>
</reference>
<accession>A0A450RX49</accession>
<evidence type="ECO:0008006" key="4">
    <source>
        <dbReference type="Google" id="ProtNLM"/>
    </source>
</evidence>
<proteinExistence type="predicted"/>
<dbReference type="PANTHER" id="PTHR34235">
    <property type="entry name" value="SLR1203 PROTEIN-RELATED"/>
    <property type="match status" value="1"/>
</dbReference>
<name>A0A450RX49_9GAMM</name>
<evidence type="ECO:0000313" key="3">
    <source>
        <dbReference type="EMBL" id="VFJ47635.1"/>
    </source>
</evidence>
<dbReference type="Pfam" id="PF01724">
    <property type="entry name" value="DUF29"/>
    <property type="match status" value="1"/>
</dbReference>
<organism evidence="2">
    <name type="scientific">Candidatus Kentrum sp. DK</name>
    <dbReference type="NCBI Taxonomy" id="2126562"/>
    <lineage>
        <taxon>Bacteria</taxon>
        <taxon>Pseudomonadati</taxon>
        <taxon>Pseudomonadota</taxon>
        <taxon>Gammaproteobacteria</taxon>
        <taxon>Candidatus Kentrum</taxon>
    </lineage>
</organism>
<feature type="compositionally biased region" description="Basic and acidic residues" evidence="1">
    <location>
        <begin position="289"/>
        <end position="298"/>
    </location>
</feature>
<protein>
    <recommendedName>
        <fullName evidence="4">DUF29 domain-containing protein</fullName>
    </recommendedName>
</protein>
<evidence type="ECO:0000256" key="1">
    <source>
        <dbReference type="SAM" id="MobiDB-lite"/>
    </source>
</evidence>
<sequence>MMALYPNLFGVNMDNMLQITSATPIWDIIERFRGSFYSKHSNWIEYVLEEELPFVEEAMNEFIKELGEIQSKDAKWEAKIFIGHPPFIQFYDPEREDWANYYDMEEIDRRYIDRRIDQWLESKNFSNVVGVDNNLLYDTDFHAWTNRQAALLRAGDLAAIDRENIAEEIEDIGKSLKRELESRLKVLFVHLLKWQYQPSHRGNGWRYSIEEQRAELEDYLKDNQSLTSRLPEAMERAYRYAINGATKETGLSKDVFPPSCPWSFEQVMDNDFFPDESEQNGHVASSDTPDNKKAPAVS</sequence>
<gene>
    <name evidence="3" type="ORF">BECKDK2373B_GA0170837_10184</name>
    <name evidence="2" type="ORF">BECKDK2373C_GA0170839_100633</name>
</gene>
<evidence type="ECO:0000313" key="2">
    <source>
        <dbReference type="EMBL" id="VFJ43702.1"/>
    </source>
</evidence>
<dbReference type="AlphaFoldDB" id="A0A450RX49"/>
<feature type="region of interest" description="Disordered" evidence="1">
    <location>
        <begin position="271"/>
        <end position="298"/>
    </location>
</feature>
<dbReference type="EMBL" id="CAADEY010000006">
    <property type="protein sequence ID" value="VFJ43702.1"/>
    <property type="molecule type" value="Genomic_DNA"/>
</dbReference>
<dbReference type="EMBL" id="CAADEX010000018">
    <property type="protein sequence ID" value="VFJ47635.1"/>
    <property type="molecule type" value="Genomic_DNA"/>
</dbReference>
<dbReference type="Gene3D" id="1.20.1220.20">
    <property type="entry name" value="Uncharcterised protein PF01724"/>
    <property type="match status" value="1"/>
</dbReference>
<dbReference type="InterPro" id="IPR002636">
    <property type="entry name" value="DUF29"/>
</dbReference>